<dbReference type="SUPFAM" id="SSF52540">
    <property type="entry name" value="P-loop containing nucleoside triphosphate hydrolases"/>
    <property type="match status" value="1"/>
</dbReference>
<keyword evidence="3" id="KW-1185">Reference proteome</keyword>
<accession>A0ABR2IZ01</accession>
<dbReference type="InterPro" id="IPR016527">
    <property type="entry name" value="ORC4"/>
</dbReference>
<dbReference type="InterPro" id="IPR003959">
    <property type="entry name" value="ATPase_AAA_core"/>
</dbReference>
<feature type="domain" description="ATPase AAA-type core" evidence="1">
    <location>
        <begin position="48"/>
        <end position="171"/>
    </location>
</feature>
<evidence type="ECO:0000313" key="3">
    <source>
        <dbReference type="Proteomes" id="UP001470230"/>
    </source>
</evidence>
<dbReference type="Gene3D" id="3.40.50.300">
    <property type="entry name" value="P-loop containing nucleotide triphosphate hydrolases"/>
    <property type="match status" value="1"/>
</dbReference>
<reference evidence="2 3" key="1">
    <citation type="submission" date="2024-04" db="EMBL/GenBank/DDBJ databases">
        <title>Tritrichomonas musculus Genome.</title>
        <authorList>
            <person name="Alves-Ferreira E."/>
            <person name="Grigg M."/>
            <person name="Lorenzi H."/>
            <person name="Galac M."/>
        </authorList>
    </citation>
    <scope>NUCLEOTIDE SEQUENCE [LARGE SCALE GENOMIC DNA]</scope>
    <source>
        <strain evidence="2 3">EAF2021</strain>
    </source>
</reference>
<dbReference type="PANTHER" id="PTHR12087:SF0">
    <property type="entry name" value="ORIGIN RECOGNITION COMPLEX SUBUNIT 4"/>
    <property type="match status" value="1"/>
</dbReference>
<protein>
    <submittedName>
        <fullName evidence="2">Origin recognition complex subunit 4</fullName>
    </submittedName>
</protein>
<sequence>MNEVSHPLDNIIQQISDGTDFTYLNDKFEYIKSKLDSFAEQQFSCSLFVSGLPGSGKTYTIRRALSEAKIQNLWTATIDCRLFDNDRAAMKEFLRQTGNPHNRPVLEALKLLGAGILIFDHFDSMKVIKRQFFLYTLFDSIHTNSVALCVIVVTSSHEPLNNLEKRVKSRFTPISVDFPSPSEFDMDNFISLLSTTSAPKKWNDCVRSLFTKYSKSKMIHPFDRLYALSPSLHTAMIFARKLSFFVQNNQLTIKDVESTVNEIINTINPSRFIDGLSHIDLVVIFVSMYMRIVKLENDFSFDTLFEEVQIQFRPFNLSKILTLERVKISWDKLISMKLLVLTTKDGTLAAPTLYEDDLEPFISRLPTEAQVWTRVWLKKL</sequence>
<dbReference type="InterPro" id="IPR027417">
    <property type="entry name" value="P-loop_NTPase"/>
</dbReference>
<dbReference type="EMBL" id="JAPFFF010000014">
    <property type="protein sequence ID" value="KAK8870756.1"/>
    <property type="molecule type" value="Genomic_DNA"/>
</dbReference>
<dbReference type="PANTHER" id="PTHR12087">
    <property type="entry name" value="ORIGIN RECOGNITION COMPLEX SUBUNIT 4"/>
    <property type="match status" value="1"/>
</dbReference>
<organism evidence="2 3">
    <name type="scientific">Tritrichomonas musculus</name>
    <dbReference type="NCBI Taxonomy" id="1915356"/>
    <lineage>
        <taxon>Eukaryota</taxon>
        <taxon>Metamonada</taxon>
        <taxon>Parabasalia</taxon>
        <taxon>Tritrichomonadida</taxon>
        <taxon>Tritrichomonadidae</taxon>
        <taxon>Tritrichomonas</taxon>
    </lineage>
</organism>
<gene>
    <name evidence="2" type="ORF">M9Y10_008643</name>
</gene>
<name>A0ABR2IZ01_9EUKA</name>
<evidence type="ECO:0000259" key="1">
    <source>
        <dbReference type="Pfam" id="PF00004"/>
    </source>
</evidence>
<evidence type="ECO:0000313" key="2">
    <source>
        <dbReference type="EMBL" id="KAK8870756.1"/>
    </source>
</evidence>
<proteinExistence type="predicted"/>
<comment type="caution">
    <text evidence="2">The sequence shown here is derived from an EMBL/GenBank/DDBJ whole genome shotgun (WGS) entry which is preliminary data.</text>
</comment>
<dbReference type="Proteomes" id="UP001470230">
    <property type="component" value="Unassembled WGS sequence"/>
</dbReference>
<dbReference type="Pfam" id="PF00004">
    <property type="entry name" value="AAA"/>
    <property type="match status" value="1"/>
</dbReference>